<evidence type="ECO:0000259" key="3">
    <source>
        <dbReference type="Pfam" id="PF01370"/>
    </source>
</evidence>
<gene>
    <name evidence="4" type="ORF">QQX98_007087</name>
</gene>
<dbReference type="NCBIfam" id="NF043036">
    <property type="entry name" value="ErythonDh"/>
    <property type="match status" value="1"/>
</dbReference>
<keyword evidence="1" id="KW-0521">NADP</keyword>
<dbReference type="Pfam" id="PF01370">
    <property type="entry name" value="Epimerase"/>
    <property type="match status" value="1"/>
</dbReference>
<keyword evidence="5" id="KW-1185">Reference proteome</keyword>
<accession>A0ABR1GYY4</accession>
<organism evidence="4 5">
    <name type="scientific">Neonectria punicea</name>
    <dbReference type="NCBI Taxonomy" id="979145"/>
    <lineage>
        <taxon>Eukaryota</taxon>
        <taxon>Fungi</taxon>
        <taxon>Dikarya</taxon>
        <taxon>Ascomycota</taxon>
        <taxon>Pezizomycotina</taxon>
        <taxon>Sordariomycetes</taxon>
        <taxon>Hypocreomycetidae</taxon>
        <taxon>Hypocreales</taxon>
        <taxon>Nectriaceae</taxon>
        <taxon>Neonectria</taxon>
    </lineage>
</organism>
<protein>
    <recommendedName>
        <fullName evidence="3">NAD-dependent epimerase/dehydratase domain-containing protein</fullName>
    </recommendedName>
</protein>
<dbReference type="SUPFAM" id="SSF51735">
    <property type="entry name" value="NAD(P)-binding Rossmann-fold domains"/>
    <property type="match status" value="1"/>
</dbReference>
<reference evidence="4 5" key="1">
    <citation type="journal article" date="2025" name="Microbiol. Resour. Announc.">
        <title>Draft genome sequences for Neonectria magnoliae and Neonectria punicea, canker pathogens of Liriodendron tulipifera and Acer saccharum in West Virginia.</title>
        <authorList>
            <person name="Petronek H.M."/>
            <person name="Kasson M.T."/>
            <person name="Metheny A.M."/>
            <person name="Stauder C.M."/>
            <person name="Lovett B."/>
            <person name="Lynch S.C."/>
            <person name="Garnas J.R."/>
            <person name="Kasson L.R."/>
            <person name="Stajich J.E."/>
        </authorList>
    </citation>
    <scope>NUCLEOTIDE SEQUENCE [LARGE SCALE GENOMIC DNA]</scope>
    <source>
        <strain evidence="4 5">NRRL 64653</strain>
    </source>
</reference>
<evidence type="ECO:0000313" key="4">
    <source>
        <dbReference type="EMBL" id="KAK7414055.1"/>
    </source>
</evidence>
<dbReference type="PANTHER" id="PTHR43103">
    <property type="entry name" value="NUCLEOSIDE-DIPHOSPHATE-SUGAR EPIMERASE"/>
    <property type="match status" value="1"/>
</dbReference>
<dbReference type="EMBL" id="JAZAVJ010000112">
    <property type="protein sequence ID" value="KAK7414055.1"/>
    <property type="molecule type" value="Genomic_DNA"/>
</dbReference>
<keyword evidence="2" id="KW-0119">Carbohydrate metabolism</keyword>
<dbReference type="InterPro" id="IPR001509">
    <property type="entry name" value="Epimerase_deHydtase"/>
</dbReference>
<dbReference type="Proteomes" id="UP001498476">
    <property type="component" value="Unassembled WGS sequence"/>
</dbReference>
<evidence type="ECO:0000256" key="2">
    <source>
        <dbReference type="ARBA" id="ARBA00023277"/>
    </source>
</evidence>
<dbReference type="PANTHER" id="PTHR43103:SF3">
    <property type="entry name" value="ADP-L-GLYCERO-D-MANNO-HEPTOSE-6-EPIMERASE"/>
    <property type="match status" value="1"/>
</dbReference>
<evidence type="ECO:0000256" key="1">
    <source>
        <dbReference type="ARBA" id="ARBA00022857"/>
    </source>
</evidence>
<sequence length="336" mass="35910">MGSRHPSQHILITGGAGFVGQDLAAALINSSDDLRLTLSDVVEPSVPASAIHRADRISTVKCDLTNPLTIATLFQPSYTAVYLLHGLMSGGAEANLELGWKVNWDSHRGILDFLRLHHPGTVVVFPSSLAVYGPANNDGNAAEMTSETTYPLPQSSYGAQKLMVETYLNDMSRRGLLDGRIVRLPTIIVHPGAPSAAASSFASGIVREPLNGMEAVLPVSKDLKMWVCSPETVVKNLILVKDVPAGNFGLSRVVNLPGITVTVQEMLDALEAVGGTQAVALVKEEKDTKVEAIVGSWPAHFDTRRAEGLGMVPDVGLVQNVATFFQRLQSQKGNLE</sequence>
<proteinExistence type="predicted"/>
<comment type="caution">
    <text evidence="4">The sequence shown here is derived from an EMBL/GenBank/DDBJ whole genome shotgun (WGS) entry which is preliminary data.</text>
</comment>
<feature type="domain" description="NAD-dependent epimerase/dehydratase" evidence="3">
    <location>
        <begin position="10"/>
        <end position="213"/>
    </location>
</feature>
<dbReference type="InterPro" id="IPR036291">
    <property type="entry name" value="NAD(P)-bd_dom_sf"/>
</dbReference>
<dbReference type="Gene3D" id="3.90.25.10">
    <property type="entry name" value="UDP-galactose 4-epimerase, domain 1"/>
    <property type="match status" value="1"/>
</dbReference>
<dbReference type="InterPro" id="IPR050005">
    <property type="entry name" value="DenD"/>
</dbReference>
<evidence type="ECO:0000313" key="5">
    <source>
        <dbReference type="Proteomes" id="UP001498476"/>
    </source>
</evidence>
<name>A0ABR1GYY4_9HYPO</name>
<dbReference type="Gene3D" id="3.40.50.720">
    <property type="entry name" value="NAD(P)-binding Rossmann-like Domain"/>
    <property type="match status" value="1"/>
</dbReference>